<evidence type="ECO:0000313" key="2">
    <source>
        <dbReference type="Proteomes" id="UP001258017"/>
    </source>
</evidence>
<proteinExistence type="predicted"/>
<evidence type="ECO:0000313" key="1">
    <source>
        <dbReference type="EMBL" id="KAK2578513.1"/>
    </source>
</evidence>
<reference evidence="1" key="1">
    <citation type="submission" date="2021-08" db="EMBL/GenBank/DDBJ databases">
        <authorList>
            <person name="Misof B."/>
            <person name="Oliver O."/>
            <person name="Podsiadlowski L."/>
            <person name="Donath A."/>
            <person name="Peters R."/>
            <person name="Mayer C."/>
            <person name="Rust J."/>
            <person name="Gunkel S."/>
            <person name="Lesny P."/>
            <person name="Martin S."/>
            <person name="Oeyen J.P."/>
            <person name="Petersen M."/>
            <person name="Panagiotis P."/>
            <person name="Wilbrandt J."/>
            <person name="Tanja T."/>
        </authorList>
    </citation>
    <scope>NUCLEOTIDE SEQUENCE</scope>
    <source>
        <strain evidence="1">GBR_01_08_01A</strain>
        <tissue evidence="1">Thorax + abdomen</tissue>
    </source>
</reference>
<dbReference type="EMBL" id="JAIFRP010000257">
    <property type="protein sequence ID" value="KAK2578513.1"/>
    <property type="molecule type" value="Genomic_DNA"/>
</dbReference>
<dbReference type="PANTHER" id="PTHR46060:SF1">
    <property type="entry name" value="MARINER MOS1 TRANSPOSASE-LIKE PROTEIN"/>
    <property type="match status" value="1"/>
</dbReference>
<comment type="caution">
    <text evidence="1">The sequence shown here is derived from an EMBL/GenBank/DDBJ whole genome shotgun (WGS) entry which is preliminary data.</text>
</comment>
<dbReference type="InterPro" id="IPR052709">
    <property type="entry name" value="Transposase-MT_Hybrid"/>
</dbReference>
<dbReference type="Gene3D" id="3.30.420.10">
    <property type="entry name" value="Ribonuclease H-like superfamily/Ribonuclease H"/>
    <property type="match status" value="1"/>
</dbReference>
<dbReference type="PANTHER" id="PTHR46060">
    <property type="entry name" value="MARINER MOS1 TRANSPOSASE-LIKE PROTEIN"/>
    <property type="match status" value="1"/>
</dbReference>
<feature type="non-terminal residue" evidence="1">
    <location>
        <position position="1"/>
    </location>
</feature>
<dbReference type="GO" id="GO:0003676">
    <property type="term" value="F:nucleic acid binding"/>
    <property type="evidence" value="ECO:0007669"/>
    <property type="project" value="InterPro"/>
</dbReference>
<dbReference type="InterPro" id="IPR036397">
    <property type="entry name" value="RNaseH_sf"/>
</dbReference>
<evidence type="ECO:0008006" key="3">
    <source>
        <dbReference type="Google" id="ProtNLM"/>
    </source>
</evidence>
<accession>A0AAD9RFV2</accession>
<dbReference type="Proteomes" id="UP001258017">
    <property type="component" value="Unassembled WGS sequence"/>
</dbReference>
<dbReference type="AlphaFoldDB" id="A0AAD9RFV2"/>
<sequence length="98" mass="11405">CARWVPRLLTIEQKQRREDVSIECSAMFPSNKAEFLHRFITMDETWLHHFTPETKEQSKQWIKKGESAPKKAILRSSTVLTINRVSKLLNIAGKIVLN</sequence>
<gene>
    <name evidence="1" type="ORF">KPH14_001339</name>
</gene>
<protein>
    <recommendedName>
        <fullName evidence="3">Histone-lysine N-methyltransferase SETMAR</fullName>
    </recommendedName>
</protein>
<keyword evidence="2" id="KW-1185">Reference proteome</keyword>
<organism evidence="1 2">
    <name type="scientific">Odynerus spinipes</name>
    <dbReference type="NCBI Taxonomy" id="1348599"/>
    <lineage>
        <taxon>Eukaryota</taxon>
        <taxon>Metazoa</taxon>
        <taxon>Ecdysozoa</taxon>
        <taxon>Arthropoda</taxon>
        <taxon>Hexapoda</taxon>
        <taxon>Insecta</taxon>
        <taxon>Pterygota</taxon>
        <taxon>Neoptera</taxon>
        <taxon>Endopterygota</taxon>
        <taxon>Hymenoptera</taxon>
        <taxon>Apocrita</taxon>
        <taxon>Aculeata</taxon>
        <taxon>Vespoidea</taxon>
        <taxon>Vespidae</taxon>
        <taxon>Eumeninae</taxon>
        <taxon>Odynerus</taxon>
    </lineage>
</organism>
<name>A0AAD9RFV2_9HYME</name>
<reference evidence="1" key="2">
    <citation type="journal article" date="2023" name="Commun. Biol.">
        <title>Intrasexual cuticular hydrocarbon dimorphism in a wasp sheds light on hydrocarbon biosynthesis genes in Hymenoptera.</title>
        <authorList>
            <person name="Moris V.C."/>
            <person name="Podsiadlowski L."/>
            <person name="Martin S."/>
            <person name="Oeyen J.P."/>
            <person name="Donath A."/>
            <person name="Petersen M."/>
            <person name="Wilbrandt J."/>
            <person name="Misof B."/>
            <person name="Liedtke D."/>
            <person name="Thamm M."/>
            <person name="Scheiner R."/>
            <person name="Schmitt T."/>
            <person name="Niehuis O."/>
        </authorList>
    </citation>
    <scope>NUCLEOTIDE SEQUENCE</scope>
    <source>
        <strain evidence="1">GBR_01_08_01A</strain>
    </source>
</reference>